<proteinExistence type="predicted"/>
<dbReference type="RefSeq" id="WP_192025236.1">
    <property type="nucleotide sequence ID" value="NZ_JACYTN010000006.1"/>
</dbReference>
<dbReference type="EMBL" id="JACYTN010000006">
    <property type="protein sequence ID" value="MBD8498881.1"/>
    <property type="molecule type" value="Genomic_DNA"/>
</dbReference>
<evidence type="ECO:0000313" key="2">
    <source>
        <dbReference type="Proteomes" id="UP000634529"/>
    </source>
</evidence>
<organism evidence="1 2">
    <name type="scientific">Paenibacillus arenosi</name>
    <dbReference type="NCBI Taxonomy" id="2774142"/>
    <lineage>
        <taxon>Bacteria</taxon>
        <taxon>Bacillati</taxon>
        <taxon>Bacillota</taxon>
        <taxon>Bacilli</taxon>
        <taxon>Bacillales</taxon>
        <taxon>Paenibacillaceae</taxon>
        <taxon>Paenibacillus</taxon>
    </lineage>
</organism>
<accession>A0ABR9AYB8</accession>
<gene>
    <name evidence="1" type="ORF">IFO66_11265</name>
</gene>
<dbReference type="Proteomes" id="UP000634529">
    <property type="component" value="Unassembled WGS sequence"/>
</dbReference>
<name>A0ABR9AYB8_9BACL</name>
<keyword evidence="2" id="KW-1185">Reference proteome</keyword>
<evidence type="ECO:0008006" key="3">
    <source>
        <dbReference type="Google" id="ProtNLM"/>
    </source>
</evidence>
<sequence>MNMLNGKKSYLIRFTALFSKKGYELAFGIDTILDTVRETQYHLSAPAISTYRTLKLDVMKTATKSPYSASSLFGDRLQQAMNVTEVEGEELQVVHAVIVSYLSDIQKHLSGESRLGAEELEEPSQADSYYTVDRGNHTGFTCSNMANKIGLMGYDHSAISRSPVYDVDDQRITKSTLLLQPWKAAEDHLATGFMEKEVDVIHQTDASLMDSRDVQHIRFSASTRMTDVKDIEIETMTPGRRDHFSLLMHPVDDFTDSTRREDQQGHIEQSTDVYHVSGEKMAVVEHSRAAEFERNHWKEAAVPEFKLQGEIKQGSLMHLDWSSEAHASSDVMIDNEQFSSATVSDDSKQGLATEVIHSELMFEGGGTELVHLAISEHHIQLDAKTDAHIEAELQKQFISDSPEIGSMVRLLQIMYGHCASEIIQAGIDNIWADTITHGILQADTDSIKDAVIQQLKQSLSTGTAADGIVLQQYERAASGTNAEGTMQRDEQAVGGVMAEGMYGAVTEFGKVEQFNSGILDESEHGTATASGDGIYQEWEEAERNVAFDGAEQSIVQTVLDADYELSMEHSETGYSDNRNDAVLAVTELSHPTIIPESDALKKTETANYIQEYSAVEQPIEWSTHIRDFDAKQQEPVLAKYLGLKEYGILHEDERARGGIHVYNAVDARPEHGSKNQAIDSIIDLPILGNTDHMTRDSILEGDEYAANHRIDTVYHTSQYDQGENTSSREAVLEFISGQNNAENVLDATLSEYEGMSGDSVLQAVHDDQSTATIGDSNMLVHNEEQMLGHSEGLSLETLVEEDIEADSFLRTDAADIGDISDSTRKKKVIPVQIHSKEQSLRLKKRIDTDIVANEQGSKLKKRIDMQIETPEEGRRHKVIETVIEKPSKGSNITHNKSRKKKIWLILGKVASWSIWNWKKTR</sequence>
<reference evidence="1 2" key="1">
    <citation type="submission" date="2020-09" db="EMBL/GenBank/DDBJ databases">
        <title>Paenibacillus sp. CAU 1523 isolated from sand of Haeundae Beach.</title>
        <authorList>
            <person name="Kim W."/>
        </authorList>
    </citation>
    <scope>NUCLEOTIDE SEQUENCE [LARGE SCALE GENOMIC DNA]</scope>
    <source>
        <strain evidence="1 2">CAU 1523</strain>
    </source>
</reference>
<comment type="caution">
    <text evidence="1">The sequence shown here is derived from an EMBL/GenBank/DDBJ whole genome shotgun (WGS) entry which is preliminary data.</text>
</comment>
<evidence type="ECO:0000313" key="1">
    <source>
        <dbReference type="EMBL" id="MBD8498881.1"/>
    </source>
</evidence>
<protein>
    <recommendedName>
        <fullName evidence="3">DUF2382 domain-containing protein</fullName>
    </recommendedName>
</protein>